<dbReference type="EMBL" id="PGGO01000005">
    <property type="protein sequence ID" value="PSH69398.1"/>
    <property type="molecule type" value="Genomic_DNA"/>
</dbReference>
<comment type="caution">
    <text evidence="1">The sequence shown here is derived from an EMBL/GenBank/DDBJ whole genome shotgun (WGS) entry which is preliminary data.</text>
</comment>
<reference evidence="2" key="1">
    <citation type="submission" date="2017-11" db="EMBL/GenBank/DDBJ databases">
        <authorList>
            <person name="Kuznetsova I."/>
            <person name="Sazanova A."/>
            <person name="Chirak E."/>
            <person name="Safronova V."/>
            <person name="Willems A."/>
        </authorList>
    </citation>
    <scope>NUCLEOTIDE SEQUENCE [LARGE SCALE GENOMIC DNA]</scope>
    <source>
        <strain evidence="2">STM 196</strain>
    </source>
</reference>
<keyword evidence="2" id="KW-1185">Reference proteome</keyword>
<organism evidence="1 2">
    <name type="scientific">Phyllobacterium brassicacearum</name>
    <dbReference type="NCBI Taxonomy" id="314235"/>
    <lineage>
        <taxon>Bacteria</taxon>
        <taxon>Pseudomonadati</taxon>
        <taxon>Pseudomonadota</taxon>
        <taxon>Alphaproteobacteria</taxon>
        <taxon>Hyphomicrobiales</taxon>
        <taxon>Phyllobacteriaceae</taxon>
        <taxon>Phyllobacterium</taxon>
    </lineage>
</organism>
<protein>
    <submittedName>
        <fullName evidence="1">Uncharacterized protein</fullName>
    </submittedName>
</protein>
<sequence>MKALIAAACITIVAGGAYFGLQEHRRYEYQADAKSYEQDQQWRANCAGVWKTQMPTLCKVLTRRDSVKKPDLP</sequence>
<dbReference type="AlphaFoldDB" id="A0A2P7BSG4"/>
<gene>
    <name evidence="1" type="ORF">CU102_08420</name>
</gene>
<proteinExistence type="predicted"/>
<accession>A0A2P7BSG4</accession>
<evidence type="ECO:0000313" key="1">
    <source>
        <dbReference type="EMBL" id="PSH69398.1"/>
    </source>
</evidence>
<name>A0A2P7BSG4_9HYPH</name>
<dbReference type="Proteomes" id="UP000241444">
    <property type="component" value="Unassembled WGS sequence"/>
</dbReference>
<evidence type="ECO:0000313" key="2">
    <source>
        <dbReference type="Proteomes" id="UP000241444"/>
    </source>
</evidence>